<keyword evidence="4" id="KW-1185">Reference proteome</keyword>
<gene>
    <name evidence="3" type="ORF">BGZ70_007184</name>
</gene>
<sequence>MTSSTAVTIIDSTPAFGVSAHRLCEHEDNSNALGLFSAEPPKKRQRSAAAMLFGAAFETVIFTSAVALSAYQLLTGKGRQVLAEDGSMASPDVDVTMTETSLHSKQEPVLQIESSPMDIPTTRTARHRDTGLLGKSLHHNSHMHHHRSRKSRSSAKNRHGNGLLLSTSLPHAYDYDHGMLGDQAMTLLPGRPNTGTEDNDEQFLRMEARLSSLIAEGKRALNSRIQDWAEESSKE</sequence>
<reference evidence="3" key="1">
    <citation type="journal article" date="2020" name="Fungal Divers.">
        <title>Resolving the Mortierellaceae phylogeny through synthesis of multi-gene phylogenetics and phylogenomics.</title>
        <authorList>
            <person name="Vandepol N."/>
            <person name="Liber J."/>
            <person name="Desiro A."/>
            <person name="Na H."/>
            <person name="Kennedy M."/>
            <person name="Barry K."/>
            <person name="Grigoriev I.V."/>
            <person name="Miller A.N."/>
            <person name="O'Donnell K."/>
            <person name="Stajich J.E."/>
            <person name="Bonito G."/>
        </authorList>
    </citation>
    <scope>NUCLEOTIDE SEQUENCE</scope>
    <source>
        <strain evidence="3">CK1249</strain>
    </source>
</reference>
<evidence type="ECO:0000313" key="3">
    <source>
        <dbReference type="EMBL" id="KAF9963782.1"/>
    </source>
</evidence>
<accession>A0A9P6J703</accession>
<organism evidence="3 4">
    <name type="scientific">Mortierella alpina</name>
    <name type="common">Oleaginous fungus</name>
    <name type="synonym">Mortierella renispora</name>
    <dbReference type="NCBI Taxonomy" id="64518"/>
    <lineage>
        <taxon>Eukaryota</taxon>
        <taxon>Fungi</taxon>
        <taxon>Fungi incertae sedis</taxon>
        <taxon>Mucoromycota</taxon>
        <taxon>Mortierellomycotina</taxon>
        <taxon>Mortierellomycetes</taxon>
        <taxon>Mortierellales</taxon>
        <taxon>Mortierellaceae</taxon>
        <taxon>Mortierella</taxon>
    </lineage>
</organism>
<evidence type="ECO:0000256" key="1">
    <source>
        <dbReference type="SAM" id="MobiDB-lite"/>
    </source>
</evidence>
<name>A0A9P6J703_MORAP</name>
<evidence type="ECO:0000313" key="4">
    <source>
        <dbReference type="Proteomes" id="UP000738359"/>
    </source>
</evidence>
<dbReference type="EMBL" id="JAAAHY010000437">
    <property type="protein sequence ID" value="KAF9963782.1"/>
    <property type="molecule type" value="Genomic_DNA"/>
</dbReference>
<dbReference type="OrthoDB" id="2447952at2759"/>
<comment type="caution">
    <text evidence="3">The sequence shown here is derived from an EMBL/GenBank/DDBJ whole genome shotgun (WGS) entry which is preliminary data.</text>
</comment>
<protein>
    <submittedName>
        <fullName evidence="3">Uncharacterized protein</fullName>
    </submittedName>
</protein>
<feature type="region of interest" description="Disordered" evidence="1">
    <location>
        <begin position="134"/>
        <end position="161"/>
    </location>
</feature>
<keyword evidence="2" id="KW-1133">Transmembrane helix</keyword>
<dbReference type="AlphaFoldDB" id="A0A9P6J703"/>
<feature type="compositionally biased region" description="Basic residues" evidence="1">
    <location>
        <begin position="136"/>
        <end position="159"/>
    </location>
</feature>
<keyword evidence="2" id="KW-0472">Membrane</keyword>
<feature type="transmembrane region" description="Helical" evidence="2">
    <location>
        <begin position="50"/>
        <end position="74"/>
    </location>
</feature>
<proteinExistence type="predicted"/>
<dbReference type="Proteomes" id="UP000738359">
    <property type="component" value="Unassembled WGS sequence"/>
</dbReference>
<evidence type="ECO:0000256" key="2">
    <source>
        <dbReference type="SAM" id="Phobius"/>
    </source>
</evidence>
<keyword evidence="2" id="KW-0812">Transmembrane</keyword>